<dbReference type="PROSITE" id="PS51257">
    <property type="entry name" value="PROKAR_LIPOPROTEIN"/>
    <property type="match status" value="1"/>
</dbReference>
<dbReference type="InterPro" id="IPR013785">
    <property type="entry name" value="Aldolase_TIM"/>
</dbReference>
<sequence length="649" mass="71975">MKKIASILLVIGVGVLGSGCSKKVPDVITSPDTNISVSVFVTEQNTLAYSVMRAAQPVILQSDLGLQLTSADFTQGITIESRSRVIPVSDDYTLRVGKKSHITYHANEQTFSILNAQQQKLILTFRVSDDGVAFRYAVKDSLIANKTFVNETTSFQFAENTRAWLQPMSVAQTGWSNTNPSYEEHYQMDIAVGTPSTLGAGWAFPALFKTGDNWVLVSEAGINRDWHASRLHHESPNGEYRVAPPQSPEIFIAPNGEKGALLANSSDDLISPWRILAMGDLPRIMESTLGTDLAEPAISVPDEAIKPGHASWSWAILKDDFTTFDVQKTFIDYAAEMHWDYTLIDADWDKKIGYEKLQELVDYAAQKNIGILVWYNSSGDWNKTPYSPKSELLSHEQRKAVFARLKKIGVKGLKIDFFAGDGQSMIAYYTDIMIDAATEGLLLNFHGATLPRGWQRTYPHLMTVEAIKGFEFTTFSQADQDSVAAHVAMSLFARNVFDPMDFTPMAFGDIPNIKRVTENSFELAESVLMISGIQHFAEIPEGMATAPEYVKQFLQDLPREWDEVKFIDGYPGKYAVIARRAGDVWYIAGINAEQDNKTLNLDLGFAAHKNAVLITSGDTERSFSQQDIGAATTHTITLRPSAGFVMVLK</sequence>
<dbReference type="InterPro" id="IPR029486">
    <property type="entry name" value="GH97_N"/>
</dbReference>
<evidence type="ECO:0000256" key="2">
    <source>
        <dbReference type="ARBA" id="ARBA00023295"/>
    </source>
</evidence>
<dbReference type="InterPro" id="IPR029483">
    <property type="entry name" value="GH97_C"/>
</dbReference>
<dbReference type="InterPro" id="IPR019563">
    <property type="entry name" value="GH97_catalytic"/>
</dbReference>
<dbReference type="InterPro" id="IPR017853">
    <property type="entry name" value="GH"/>
</dbReference>
<feature type="domain" description="Glycosyl-hydrolase 97 catalytic" evidence="3">
    <location>
        <begin position="323"/>
        <end position="466"/>
    </location>
</feature>
<dbReference type="GO" id="GO:0030246">
    <property type="term" value="F:carbohydrate binding"/>
    <property type="evidence" value="ECO:0007669"/>
    <property type="project" value="InterPro"/>
</dbReference>
<dbReference type="AlphaFoldDB" id="A0A266Q9H0"/>
<evidence type="ECO:0000259" key="4">
    <source>
        <dbReference type="Pfam" id="PF14508"/>
    </source>
</evidence>
<evidence type="ECO:0000259" key="5">
    <source>
        <dbReference type="Pfam" id="PF14509"/>
    </source>
</evidence>
<dbReference type="SUPFAM" id="SSF51445">
    <property type="entry name" value="(Trans)glycosidases"/>
    <property type="match status" value="1"/>
</dbReference>
<keyword evidence="2" id="KW-0326">Glycosidase</keyword>
<proteinExistence type="predicted"/>
<evidence type="ECO:0000259" key="3">
    <source>
        <dbReference type="Pfam" id="PF10566"/>
    </source>
</evidence>
<dbReference type="RefSeq" id="WP_094984168.1">
    <property type="nucleotide sequence ID" value="NZ_NHNI01000001.1"/>
</dbReference>
<dbReference type="Pfam" id="PF14509">
    <property type="entry name" value="GH97_C"/>
    <property type="match status" value="1"/>
</dbReference>
<accession>A0A266Q9H0</accession>
<keyword evidence="7" id="KW-1185">Reference proteome</keyword>
<organism evidence="6 7">
    <name type="scientific">Cellvibrio mixtus</name>
    <dbReference type="NCBI Taxonomy" id="39650"/>
    <lineage>
        <taxon>Bacteria</taxon>
        <taxon>Pseudomonadati</taxon>
        <taxon>Pseudomonadota</taxon>
        <taxon>Gammaproteobacteria</taxon>
        <taxon>Cellvibrionales</taxon>
        <taxon>Cellvibrionaceae</taxon>
        <taxon>Cellvibrio</taxon>
    </lineage>
</organism>
<feature type="domain" description="Glycosyl-hydrolase 97 N-terminal" evidence="4">
    <location>
        <begin position="28"/>
        <end position="296"/>
    </location>
</feature>
<gene>
    <name evidence="6" type="ORF">CBP51_05740</name>
</gene>
<dbReference type="Gene3D" id="2.60.40.1180">
    <property type="entry name" value="Golgi alpha-mannosidase II"/>
    <property type="match status" value="1"/>
</dbReference>
<dbReference type="InterPro" id="IPR052720">
    <property type="entry name" value="Glycosyl_hydrolase_97"/>
</dbReference>
<dbReference type="EMBL" id="NHNI01000001">
    <property type="protein sequence ID" value="OZY86524.1"/>
    <property type="molecule type" value="Genomic_DNA"/>
</dbReference>
<evidence type="ECO:0000313" key="6">
    <source>
        <dbReference type="EMBL" id="OZY86524.1"/>
    </source>
</evidence>
<dbReference type="PANTHER" id="PTHR35803">
    <property type="entry name" value="GLUCAN 1,4-ALPHA-GLUCOSIDASE SUSB-RELATED"/>
    <property type="match status" value="1"/>
</dbReference>
<dbReference type="GO" id="GO:0016798">
    <property type="term" value="F:hydrolase activity, acting on glycosyl bonds"/>
    <property type="evidence" value="ECO:0007669"/>
    <property type="project" value="UniProtKB-KW"/>
</dbReference>
<dbReference type="Gene3D" id="3.20.20.70">
    <property type="entry name" value="Aldolase class I"/>
    <property type="match status" value="1"/>
</dbReference>
<feature type="domain" description="Glycosyl-hydrolase 97 C-terminal oligomerisation" evidence="5">
    <location>
        <begin position="560"/>
        <end position="649"/>
    </location>
</feature>
<evidence type="ECO:0000256" key="1">
    <source>
        <dbReference type="ARBA" id="ARBA00022801"/>
    </source>
</evidence>
<comment type="caution">
    <text evidence="6">The sequence shown here is derived from an EMBL/GenBank/DDBJ whole genome shotgun (WGS) entry which is preliminary data.</text>
</comment>
<reference evidence="7" key="1">
    <citation type="submission" date="2017-05" db="EMBL/GenBank/DDBJ databases">
        <authorList>
            <person name="Barney B.M."/>
        </authorList>
    </citation>
    <scope>NUCLEOTIDE SEQUENCE [LARGE SCALE GENOMIC DNA]</scope>
    <source>
        <strain evidence="7">PSBB022</strain>
    </source>
</reference>
<name>A0A266Q9H0_9GAMM</name>
<dbReference type="Gene3D" id="2.70.98.10">
    <property type="match status" value="1"/>
</dbReference>
<protein>
    <submittedName>
        <fullName evidence="6">Alpha-glucosidase</fullName>
    </submittedName>
</protein>
<keyword evidence="1" id="KW-0378">Hydrolase</keyword>
<dbReference type="Pfam" id="PF14508">
    <property type="entry name" value="GH97_N"/>
    <property type="match status" value="1"/>
</dbReference>
<dbReference type="InterPro" id="IPR014718">
    <property type="entry name" value="GH-type_carb-bd"/>
</dbReference>
<dbReference type="PANTHER" id="PTHR35803:SF2">
    <property type="entry name" value="RETAINING ALPHA-GALACTOSIDASE"/>
    <property type="match status" value="1"/>
</dbReference>
<dbReference type="Proteomes" id="UP000216101">
    <property type="component" value="Unassembled WGS sequence"/>
</dbReference>
<dbReference type="Pfam" id="PF10566">
    <property type="entry name" value="Glyco_hydro_97"/>
    <property type="match status" value="1"/>
</dbReference>
<evidence type="ECO:0000313" key="7">
    <source>
        <dbReference type="Proteomes" id="UP000216101"/>
    </source>
</evidence>
<dbReference type="InterPro" id="IPR013780">
    <property type="entry name" value="Glyco_hydro_b"/>
</dbReference>